<dbReference type="AlphaFoldDB" id="A0A507F1F9"/>
<dbReference type="EMBL" id="QEAP01000293">
    <property type="protein sequence ID" value="TPX70119.1"/>
    <property type="molecule type" value="Genomic_DNA"/>
</dbReference>
<keyword evidence="1" id="KW-0175">Coiled coil</keyword>
<dbReference type="SUPFAM" id="SSF57959">
    <property type="entry name" value="Leucine zipper domain"/>
    <property type="match status" value="1"/>
</dbReference>
<protein>
    <recommendedName>
        <fullName evidence="5">BZIP domain-containing protein</fullName>
    </recommendedName>
</protein>
<dbReference type="OrthoDB" id="674948at2759"/>
<dbReference type="Gene3D" id="1.20.5.170">
    <property type="match status" value="1"/>
</dbReference>
<proteinExistence type="predicted"/>
<evidence type="ECO:0008006" key="5">
    <source>
        <dbReference type="Google" id="ProtNLM"/>
    </source>
</evidence>
<dbReference type="GO" id="GO:0003700">
    <property type="term" value="F:DNA-binding transcription factor activity"/>
    <property type="evidence" value="ECO:0007669"/>
    <property type="project" value="InterPro"/>
</dbReference>
<evidence type="ECO:0000313" key="3">
    <source>
        <dbReference type="EMBL" id="TPX70119.1"/>
    </source>
</evidence>
<feature type="compositionally biased region" description="Basic and acidic residues" evidence="2">
    <location>
        <begin position="127"/>
        <end position="140"/>
    </location>
</feature>
<feature type="compositionally biased region" description="Low complexity" evidence="2">
    <location>
        <begin position="100"/>
        <end position="116"/>
    </location>
</feature>
<feature type="coiled-coil region" evidence="1">
    <location>
        <begin position="152"/>
        <end position="193"/>
    </location>
</feature>
<accession>A0A507F1F9</accession>
<name>A0A507F1F9_9FUNG</name>
<comment type="caution">
    <text evidence="3">The sequence shown here is derived from an EMBL/GenBank/DDBJ whole genome shotgun (WGS) entry which is preliminary data.</text>
</comment>
<evidence type="ECO:0000256" key="1">
    <source>
        <dbReference type="SAM" id="Coils"/>
    </source>
</evidence>
<gene>
    <name evidence="3" type="ORF">CcCBS67573_g06621</name>
</gene>
<dbReference type="STRING" id="246404.A0A507F1F9"/>
<feature type="region of interest" description="Disordered" evidence="2">
    <location>
        <begin position="82"/>
        <end position="140"/>
    </location>
</feature>
<evidence type="ECO:0000256" key="2">
    <source>
        <dbReference type="SAM" id="MobiDB-lite"/>
    </source>
</evidence>
<feature type="compositionally biased region" description="Low complexity" evidence="2">
    <location>
        <begin position="82"/>
        <end position="93"/>
    </location>
</feature>
<keyword evidence="4" id="KW-1185">Reference proteome</keyword>
<reference evidence="3 4" key="1">
    <citation type="journal article" date="2019" name="Sci. Rep.">
        <title>Comparative genomics of chytrid fungi reveal insights into the obligate biotrophic and pathogenic lifestyle of Synchytrium endobioticum.</title>
        <authorList>
            <person name="van de Vossenberg B.T.L.H."/>
            <person name="Warris S."/>
            <person name="Nguyen H.D.T."/>
            <person name="van Gent-Pelzer M.P.E."/>
            <person name="Joly D.L."/>
            <person name="van de Geest H.C."/>
            <person name="Bonants P.J.M."/>
            <person name="Smith D.S."/>
            <person name="Levesque C.A."/>
            <person name="van der Lee T.A.J."/>
        </authorList>
    </citation>
    <scope>NUCLEOTIDE SEQUENCE [LARGE SCALE GENOMIC DNA]</scope>
    <source>
        <strain evidence="3 4">CBS 675.73</strain>
    </source>
</reference>
<sequence>MSNLFDFSHILNAGVSPQPQFTGQGNSLQDEIDRFLIESAMPISTESSPPLGVQLGDNPFNNPSSSPFDFLFTFPFTASSPVPPTSTVSTGPSMAPPSPSGSDSSSNQASQNQSQSAKGVRGRKPKVLSEEEKQMQIQHRKEMNKTFAQVSRDRKRKHVEELEANNSVLSERVRALEQQNASLMARVLELTKTADFVGSVFKAPTDALSSSSSLGGTKSLMNNAASLSPTSSFSFASLWPFNKAHHSQQLYPLLSFFRRRALGAF</sequence>
<evidence type="ECO:0000313" key="4">
    <source>
        <dbReference type="Proteomes" id="UP000320333"/>
    </source>
</evidence>
<dbReference type="InterPro" id="IPR046347">
    <property type="entry name" value="bZIP_sf"/>
</dbReference>
<dbReference type="Proteomes" id="UP000320333">
    <property type="component" value="Unassembled WGS sequence"/>
</dbReference>
<organism evidence="3 4">
    <name type="scientific">Chytriomyces confervae</name>
    <dbReference type="NCBI Taxonomy" id="246404"/>
    <lineage>
        <taxon>Eukaryota</taxon>
        <taxon>Fungi</taxon>
        <taxon>Fungi incertae sedis</taxon>
        <taxon>Chytridiomycota</taxon>
        <taxon>Chytridiomycota incertae sedis</taxon>
        <taxon>Chytridiomycetes</taxon>
        <taxon>Chytridiales</taxon>
        <taxon>Chytriomycetaceae</taxon>
        <taxon>Chytriomyces</taxon>
    </lineage>
</organism>